<reference evidence="1 2" key="1">
    <citation type="submission" date="2018-06" db="EMBL/GenBank/DDBJ databases">
        <authorList>
            <consortium name="Pathogen Informatics"/>
            <person name="Doyle S."/>
        </authorList>
    </citation>
    <scope>NUCLEOTIDE SEQUENCE [LARGE SCALE GENOMIC DNA]</scope>
    <source>
        <strain evidence="1 2">NCTC8554</strain>
    </source>
</reference>
<proteinExistence type="predicted"/>
<sequence>MKLALKRSGKYNVYNPLALDLDGDGIETVAAKGFSGSLFDHTNNGIRTATGWIAAYDGFPVRKLNSNGGIISTTDTIFQSLHTWLDHQPNDTCH</sequence>
<dbReference type="AlphaFoldDB" id="A0A378VNR3"/>
<dbReference type="PANTHER" id="PTHR39431:SF1">
    <property type="entry name" value="FRPA_C-RELATED PROTEIN"/>
    <property type="match status" value="1"/>
</dbReference>
<evidence type="ECO:0000313" key="1">
    <source>
        <dbReference type="EMBL" id="SUA18451.1"/>
    </source>
</evidence>
<dbReference type="RefSeq" id="WP_002239173.1">
    <property type="nucleotide sequence ID" value="NZ_FEVA01000047.1"/>
</dbReference>
<name>A0A378VNR3_NEIME</name>
<evidence type="ECO:0000313" key="2">
    <source>
        <dbReference type="Proteomes" id="UP000254176"/>
    </source>
</evidence>
<dbReference type="Proteomes" id="UP000254176">
    <property type="component" value="Unassembled WGS sequence"/>
</dbReference>
<dbReference type="EMBL" id="UGRP01000001">
    <property type="protein sequence ID" value="SUA18451.1"/>
    <property type="molecule type" value="Genomic_DNA"/>
</dbReference>
<protein>
    <submittedName>
        <fullName evidence="1">Iron-regulated protein frpA</fullName>
    </submittedName>
</protein>
<gene>
    <name evidence="1" type="ORF">NCTC8554_00129</name>
</gene>
<accession>A0A378VNR3</accession>
<dbReference type="PANTHER" id="PTHR39431">
    <property type="entry name" value="FRPA/C-RELATED PROTEIN"/>
    <property type="match status" value="1"/>
</dbReference>
<organism evidence="1 2">
    <name type="scientific">Neisseria meningitidis</name>
    <dbReference type="NCBI Taxonomy" id="487"/>
    <lineage>
        <taxon>Bacteria</taxon>
        <taxon>Pseudomonadati</taxon>
        <taxon>Pseudomonadota</taxon>
        <taxon>Betaproteobacteria</taxon>
        <taxon>Neisseriales</taxon>
        <taxon>Neisseriaceae</taxon>
        <taxon>Neisseria</taxon>
    </lineage>
</organism>